<evidence type="ECO:0000313" key="2">
    <source>
        <dbReference type="Proteomes" id="UP000516437"/>
    </source>
</evidence>
<gene>
    <name evidence="1" type="ORF">CJ030_MR6G020115</name>
</gene>
<keyword evidence="2" id="KW-1185">Reference proteome</keyword>
<reference evidence="1 2" key="1">
    <citation type="journal article" date="2019" name="Plant Biotechnol. J.">
        <title>The red bayberry genome and genetic basis of sex determination.</title>
        <authorList>
            <person name="Jia H.M."/>
            <person name="Jia H.J."/>
            <person name="Cai Q.L."/>
            <person name="Wang Y."/>
            <person name="Zhao H.B."/>
            <person name="Yang W.F."/>
            <person name="Wang G.Y."/>
            <person name="Li Y.H."/>
            <person name="Zhan D.L."/>
            <person name="Shen Y.T."/>
            <person name="Niu Q.F."/>
            <person name="Chang L."/>
            <person name="Qiu J."/>
            <person name="Zhao L."/>
            <person name="Xie H.B."/>
            <person name="Fu W.Y."/>
            <person name="Jin J."/>
            <person name="Li X.W."/>
            <person name="Jiao Y."/>
            <person name="Zhou C.C."/>
            <person name="Tu T."/>
            <person name="Chai C.Y."/>
            <person name="Gao J.L."/>
            <person name="Fan L.J."/>
            <person name="van de Weg E."/>
            <person name="Wang J.Y."/>
            <person name="Gao Z.S."/>
        </authorList>
    </citation>
    <scope>NUCLEOTIDE SEQUENCE [LARGE SCALE GENOMIC DNA]</scope>
    <source>
        <tissue evidence="1">Leaves</tissue>
    </source>
</reference>
<organism evidence="1 2">
    <name type="scientific">Morella rubra</name>
    <name type="common">Chinese bayberry</name>
    <dbReference type="NCBI Taxonomy" id="262757"/>
    <lineage>
        <taxon>Eukaryota</taxon>
        <taxon>Viridiplantae</taxon>
        <taxon>Streptophyta</taxon>
        <taxon>Embryophyta</taxon>
        <taxon>Tracheophyta</taxon>
        <taxon>Spermatophyta</taxon>
        <taxon>Magnoliopsida</taxon>
        <taxon>eudicotyledons</taxon>
        <taxon>Gunneridae</taxon>
        <taxon>Pentapetalae</taxon>
        <taxon>rosids</taxon>
        <taxon>fabids</taxon>
        <taxon>Fagales</taxon>
        <taxon>Myricaceae</taxon>
        <taxon>Morella</taxon>
    </lineage>
</organism>
<dbReference type="EMBL" id="RXIC02000024">
    <property type="protein sequence ID" value="KAB1209971.1"/>
    <property type="molecule type" value="Genomic_DNA"/>
</dbReference>
<evidence type="ECO:0000313" key="1">
    <source>
        <dbReference type="EMBL" id="KAB1209971.1"/>
    </source>
</evidence>
<accession>A0A6A1VBA9</accession>
<protein>
    <submittedName>
        <fullName evidence="1">Uncharacterized protein</fullName>
    </submittedName>
</protein>
<sequence length="97" mass="11499">MKVLARCFLKWEDNLQDLSIVITICFFSFKNSIKEQEWQAGAAGAIRGTSQRLNEKKKRISVERNPIQIRMVFRQLTKSYEFPDYNLLFLSKMEFES</sequence>
<dbReference type="AlphaFoldDB" id="A0A6A1VBA9"/>
<comment type="caution">
    <text evidence="1">The sequence shown here is derived from an EMBL/GenBank/DDBJ whole genome shotgun (WGS) entry which is preliminary data.</text>
</comment>
<proteinExistence type="predicted"/>
<dbReference type="Proteomes" id="UP000516437">
    <property type="component" value="Chromosome 6"/>
</dbReference>
<name>A0A6A1VBA9_9ROSI</name>